<keyword evidence="4" id="KW-1185">Reference proteome</keyword>
<gene>
    <name evidence="3" type="ORF">N825_03445</name>
</gene>
<dbReference type="STRING" id="1385369.N825_03445"/>
<dbReference type="InterPro" id="IPR000835">
    <property type="entry name" value="HTH_MarR-typ"/>
</dbReference>
<dbReference type="PANTHER" id="PTHR18964:SF149">
    <property type="entry name" value="BIFUNCTIONAL UDP-N-ACETYLGLUCOSAMINE 2-EPIMERASE_N-ACETYLMANNOSAMINE KINASE"/>
    <property type="match status" value="1"/>
</dbReference>
<feature type="domain" description="HTH marR-type" evidence="2">
    <location>
        <begin position="7"/>
        <end position="54"/>
    </location>
</feature>
<evidence type="ECO:0000313" key="4">
    <source>
        <dbReference type="Proteomes" id="UP000019486"/>
    </source>
</evidence>
<comment type="caution">
    <text evidence="3">The sequence shown here is derived from an EMBL/GenBank/DDBJ whole genome shotgun (WGS) entry which is preliminary data.</text>
</comment>
<dbReference type="InterPro" id="IPR043129">
    <property type="entry name" value="ATPase_NBD"/>
</dbReference>
<evidence type="ECO:0000256" key="1">
    <source>
        <dbReference type="ARBA" id="ARBA00006479"/>
    </source>
</evidence>
<dbReference type="InterPro" id="IPR036388">
    <property type="entry name" value="WH-like_DNA-bd_sf"/>
</dbReference>
<dbReference type="InterPro" id="IPR036390">
    <property type="entry name" value="WH_DNA-bd_sf"/>
</dbReference>
<sequence>MKPSLPLTVSARAVLRTLAASGPVTRPQLSQTLAFSKPTMSAAVNELEAYGLVASHGIARGATGRTAVIYGLGPEAGHAIGIDAGTTHVHAVASSLDGARIAEIHHDLKSPADPVEGVNSVADRLMEKLDGRPGPLRAIAVAVPTIVSASHMGLSRLHRITDLVAGLRERFQVPILLENNVNCAALAELHHGAAQGRETFAFLQVGVRIGLGIIINGRLFRGANGGAGEIGRLPFPWSATTNPEFEGLETYLGSAQLISRCVREWPAGEGAPPASAEELFARAATSPHAMACVTRHATDIGRLAAACVGMLDPGLIVLGGGVGQNPLMLDQVGRTVAELAWPTEIRVSEFSVRGTVQGAVRLAVDFSLGALLGEERHPAFILTGE</sequence>
<evidence type="ECO:0000313" key="3">
    <source>
        <dbReference type="EMBL" id="EWY40049.1"/>
    </source>
</evidence>
<dbReference type="Pfam" id="PF00480">
    <property type="entry name" value="ROK"/>
    <property type="match status" value="1"/>
</dbReference>
<dbReference type="EMBL" id="AVFL01000009">
    <property type="protein sequence ID" value="EWY40049.1"/>
    <property type="molecule type" value="Genomic_DNA"/>
</dbReference>
<reference evidence="3 4" key="1">
    <citation type="submission" date="2013-08" db="EMBL/GenBank/DDBJ databases">
        <title>The genome sequence of Skermanella stibiiresistens.</title>
        <authorList>
            <person name="Zhu W."/>
            <person name="Wang G."/>
        </authorList>
    </citation>
    <scope>NUCLEOTIDE SEQUENCE [LARGE SCALE GENOMIC DNA]</scope>
    <source>
        <strain evidence="3 4">SB22</strain>
    </source>
</reference>
<dbReference type="InterPro" id="IPR000600">
    <property type="entry name" value="ROK"/>
</dbReference>
<proteinExistence type="inferred from homology"/>
<dbReference type="Gene3D" id="3.30.420.40">
    <property type="match status" value="2"/>
</dbReference>
<protein>
    <submittedName>
        <fullName evidence="3">GntR family transcriptional regulator</fullName>
    </submittedName>
</protein>
<dbReference type="OrthoDB" id="49685at2"/>
<dbReference type="SUPFAM" id="SSF46785">
    <property type="entry name" value="Winged helix' DNA-binding domain"/>
    <property type="match status" value="1"/>
</dbReference>
<dbReference type="Proteomes" id="UP000019486">
    <property type="component" value="Unassembled WGS sequence"/>
</dbReference>
<accession>W9H1U0</accession>
<dbReference type="PATRIC" id="fig|1385369.3.peg.2931"/>
<dbReference type="RefSeq" id="WP_037452838.1">
    <property type="nucleotide sequence ID" value="NZ_AVFL01000009.1"/>
</dbReference>
<name>W9H1U0_9PROT</name>
<organism evidence="3 4">
    <name type="scientific">Skermanella stibiiresistens SB22</name>
    <dbReference type="NCBI Taxonomy" id="1385369"/>
    <lineage>
        <taxon>Bacteria</taxon>
        <taxon>Pseudomonadati</taxon>
        <taxon>Pseudomonadota</taxon>
        <taxon>Alphaproteobacteria</taxon>
        <taxon>Rhodospirillales</taxon>
        <taxon>Azospirillaceae</taxon>
        <taxon>Skermanella</taxon>
    </lineage>
</organism>
<dbReference type="PANTHER" id="PTHR18964">
    <property type="entry name" value="ROK (REPRESSOR, ORF, KINASE) FAMILY"/>
    <property type="match status" value="1"/>
</dbReference>
<dbReference type="SUPFAM" id="SSF53067">
    <property type="entry name" value="Actin-like ATPase domain"/>
    <property type="match status" value="1"/>
</dbReference>
<dbReference type="AlphaFoldDB" id="W9H1U0"/>
<comment type="similarity">
    <text evidence="1">Belongs to the ROK (NagC/XylR) family.</text>
</comment>
<dbReference type="Gene3D" id="1.10.10.10">
    <property type="entry name" value="Winged helix-like DNA-binding domain superfamily/Winged helix DNA-binding domain"/>
    <property type="match status" value="1"/>
</dbReference>
<evidence type="ECO:0000259" key="2">
    <source>
        <dbReference type="Pfam" id="PF12802"/>
    </source>
</evidence>
<dbReference type="GO" id="GO:0003700">
    <property type="term" value="F:DNA-binding transcription factor activity"/>
    <property type="evidence" value="ECO:0007669"/>
    <property type="project" value="InterPro"/>
</dbReference>
<dbReference type="Pfam" id="PF12802">
    <property type="entry name" value="MarR_2"/>
    <property type="match status" value="1"/>
</dbReference>